<proteinExistence type="predicted"/>
<accession>A0A7V6CNG4</accession>
<dbReference type="PANTHER" id="PTHR46580">
    <property type="entry name" value="SENSOR KINASE-RELATED"/>
    <property type="match status" value="1"/>
</dbReference>
<gene>
    <name evidence="2" type="ORF">ENV79_05255</name>
</gene>
<evidence type="ECO:0000313" key="2">
    <source>
        <dbReference type="EMBL" id="HHR49023.1"/>
    </source>
</evidence>
<dbReference type="PANTHER" id="PTHR46580:SF4">
    <property type="entry name" value="ATP_GTP-BINDING PROTEIN"/>
    <property type="match status" value="1"/>
</dbReference>
<dbReference type="InterPro" id="IPR013517">
    <property type="entry name" value="FG-GAP"/>
</dbReference>
<dbReference type="Pfam" id="PF13517">
    <property type="entry name" value="FG-GAP_3"/>
    <property type="match status" value="4"/>
</dbReference>
<sequence>MEKEVMMKVLIFFFLPFLVLFSLPLDPNPSWYYPCSASRDLAFGDVDNDGYLDLAVARESEVNYLFKNLRGRLDSFPSWQSNDADATISCAFGDVDNDGYLDLAVGNFGLVGGRVKLYKNQNGNLNPEPQWVAENIGAIAVAWGDVNNDGYLDLATCDLFGYPAVFFNQNGQLERRPSWQGEDYNLDLSCAFIDIDNDGWLDLVVGNVNWNIPLIRVYKNNNGVLERRASILSCKPQGSLNSADGIAVGDVNNDGYLDIFVSNYMNAPARNYGFINHNGSIDTFPNWLSSDENASVRSYLADLDGDLDLDYLCANEGRAMAYENTGSSLNPSPVWYSNVSGEWGIACADIDNDGLQAKIDTFYGNGQRKLFYLKRRPVQRILEIKVNNNPIPVSDYAINLYEGFLTFKNTPPQNSLITVNYYYSLDLDVAFGGCYLFLNRQAPEIKEVLKNFKIEKKAKRVFEIYNILGEKVKKGLKKGVYFLKGNVNKKIIVR</sequence>
<comment type="caution">
    <text evidence="2">The sequence shown here is derived from an EMBL/GenBank/DDBJ whole genome shotgun (WGS) entry which is preliminary data.</text>
</comment>
<name>A0A7V6CNG4_UNCW3</name>
<dbReference type="InterPro" id="IPR028994">
    <property type="entry name" value="Integrin_alpha_N"/>
</dbReference>
<keyword evidence="1" id="KW-0732">Signal</keyword>
<organism evidence="2">
    <name type="scientific">candidate division WOR-3 bacterium</name>
    <dbReference type="NCBI Taxonomy" id="2052148"/>
    <lineage>
        <taxon>Bacteria</taxon>
        <taxon>Bacteria division WOR-3</taxon>
    </lineage>
</organism>
<reference evidence="2" key="1">
    <citation type="journal article" date="2020" name="mSystems">
        <title>Genome- and Community-Level Interaction Insights into Carbon Utilization and Element Cycling Functions of Hydrothermarchaeota in Hydrothermal Sediment.</title>
        <authorList>
            <person name="Zhou Z."/>
            <person name="Liu Y."/>
            <person name="Xu W."/>
            <person name="Pan J."/>
            <person name="Luo Z.H."/>
            <person name="Li M."/>
        </authorList>
    </citation>
    <scope>NUCLEOTIDE SEQUENCE [LARGE SCALE GENOMIC DNA]</scope>
    <source>
        <strain evidence="2">SpSt-791</strain>
    </source>
</reference>
<dbReference type="SUPFAM" id="SSF69318">
    <property type="entry name" value="Integrin alpha N-terminal domain"/>
    <property type="match status" value="1"/>
</dbReference>
<evidence type="ECO:0000256" key="1">
    <source>
        <dbReference type="ARBA" id="ARBA00022729"/>
    </source>
</evidence>
<protein>
    <submittedName>
        <fullName evidence="2">VCBS repeat-containing protein</fullName>
    </submittedName>
</protein>
<dbReference type="AlphaFoldDB" id="A0A7V6CNG4"/>
<dbReference type="Gene3D" id="2.130.10.130">
    <property type="entry name" value="Integrin alpha, N-terminal"/>
    <property type="match status" value="2"/>
</dbReference>
<dbReference type="EMBL" id="DTHS01000032">
    <property type="protein sequence ID" value="HHR49023.1"/>
    <property type="molecule type" value="Genomic_DNA"/>
</dbReference>